<name>A0A1E5ILV9_ENDTX</name>
<evidence type="ECO:0000313" key="3">
    <source>
        <dbReference type="Proteomes" id="UP000095237"/>
    </source>
</evidence>
<dbReference type="AlphaFoldDB" id="A0A1E5ILV9"/>
<keyword evidence="3" id="KW-1185">Reference proteome</keyword>
<proteinExistence type="predicted"/>
<gene>
    <name evidence="2" type="ORF">ATZ36_14475</name>
</gene>
<evidence type="ECO:0000313" key="2">
    <source>
        <dbReference type="EMBL" id="OEG71470.1"/>
    </source>
</evidence>
<evidence type="ECO:0000256" key="1">
    <source>
        <dbReference type="SAM" id="MobiDB-lite"/>
    </source>
</evidence>
<reference evidence="2 3" key="1">
    <citation type="submission" date="2015-11" db="EMBL/GenBank/DDBJ databases">
        <title>Evidence for parallel genomic evolution in an endosymbiosis of termite gut flagellates.</title>
        <authorList>
            <person name="Zheng H."/>
        </authorList>
    </citation>
    <scope>NUCLEOTIDE SEQUENCE [LARGE SCALE GENOMIC DNA]</scope>
    <source>
        <strain evidence="2 3">CET450</strain>
    </source>
</reference>
<dbReference type="Proteomes" id="UP000095237">
    <property type="component" value="Unassembled WGS sequence"/>
</dbReference>
<protein>
    <submittedName>
        <fullName evidence="2">Uncharacterized protein</fullName>
    </submittedName>
</protein>
<dbReference type="EMBL" id="LNVX01000213">
    <property type="protein sequence ID" value="OEG71470.1"/>
    <property type="molecule type" value="Genomic_DNA"/>
</dbReference>
<feature type="region of interest" description="Disordered" evidence="1">
    <location>
        <begin position="16"/>
        <end position="61"/>
    </location>
</feature>
<organism evidence="2 3">
    <name type="scientific">Endomicrobium trichonymphae</name>
    <dbReference type="NCBI Taxonomy" id="1408204"/>
    <lineage>
        <taxon>Bacteria</taxon>
        <taxon>Pseudomonadati</taxon>
        <taxon>Elusimicrobiota</taxon>
        <taxon>Endomicrobiia</taxon>
        <taxon>Endomicrobiales</taxon>
        <taxon>Endomicrobiaceae</taxon>
        <taxon>Candidatus Endomicrobiellum</taxon>
    </lineage>
</organism>
<sequence>MRLQKHYLNIARDMMKAKRNTRRQQRNEKNNSGTGHVFTSGWLSEVVNHQTRSNEQPRPER</sequence>
<comment type="caution">
    <text evidence="2">The sequence shown here is derived from an EMBL/GenBank/DDBJ whole genome shotgun (WGS) entry which is preliminary data.</text>
</comment>
<accession>A0A1E5ILV9</accession>